<evidence type="ECO:0000256" key="4">
    <source>
        <dbReference type="ARBA" id="ARBA00022692"/>
    </source>
</evidence>
<dbReference type="InterPro" id="IPR005828">
    <property type="entry name" value="MFS_sugar_transport-like"/>
</dbReference>
<dbReference type="PROSITE" id="PS00216">
    <property type="entry name" value="SUGAR_TRANSPORT_1"/>
    <property type="match status" value="2"/>
</dbReference>
<dbReference type="PROSITE" id="PS50850">
    <property type="entry name" value="MFS"/>
    <property type="match status" value="1"/>
</dbReference>
<accession>A0A0B2RY68</accession>
<dbReference type="FunFam" id="1.20.1250.20:FF:000345">
    <property type="entry name" value="Monosaccharide-sensing protein 3"/>
    <property type="match status" value="1"/>
</dbReference>
<dbReference type="InterPro" id="IPR050814">
    <property type="entry name" value="Myo-inositol_Transporter"/>
</dbReference>
<keyword evidence="5 7" id="KW-1133">Transmembrane helix</keyword>
<reference evidence="10 11" key="2">
    <citation type="submission" date="2018-09" db="EMBL/GenBank/DDBJ databases">
        <title>A high-quality reference genome of wild soybean provides a powerful tool to mine soybean genomes.</title>
        <authorList>
            <person name="Xie M."/>
            <person name="Chung C.Y.L."/>
            <person name="Li M.-W."/>
            <person name="Wong F.-L."/>
            <person name="Chan T.-F."/>
            <person name="Lam H.-M."/>
        </authorList>
    </citation>
    <scope>NUCLEOTIDE SEQUENCE [LARGE SCALE GENOMIC DNA]</scope>
    <source>
        <strain evidence="11">cv. W05</strain>
        <tissue evidence="10">Hypocotyl of etiolated seedlings</tissue>
    </source>
</reference>
<evidence type="ECO:0000259" key="8">
    <source>
        <dbReference type="PROSITE" id="PS50850"/>
    </source>
</evidence>
<evidence type="ECO:0000313" key="11">
    <source>
        <dbReference type="Proteomes" id="UP000289340"/>
    </source>
</evidence>
<dbReference type="Pfam" id="PF00083">
    <property type="entry name" value="Sugar_tr"/>
    <property type="match status" value="2"/>
</dbReference>
<dbReference type="PRINTS" id="PR00171">
    <property type="entry name" value="SUGRTRNSPORT"/>
</dbReference>
<dbReference type="Proteomes" id="UP000289340">
    <property type="component" value="Chromosome 16"/>
</dbReference>
<organism evidence="9">
    <name type="scientific">Glycine soja</name>
    <name type="common">Wild soybean</name>
    <dbReference type="NCBI Taxonomy" id="3848"/>
    <lineage>
        <taxon>Eukaryota</taxon>
        <taxon>Viridiplantae</taxon>
        <taxon>Streptophyta</taxon>
        <taxon>Embryophyta</taxon>
        <taxon>Tracheophyta</taxon>
        <taxon>Spermatophyta</taxon>
        <taxon>Magnoliopsida</taxon>
        <taxon>eudicotyledons</taxon>
        <taxon>Gunneridae</taxon>
        <taxon>Pentapetalae</taxon>
        <taxon>rosids</taxon>
        <taxon>fabids</taxon>
        <taxon>Fabales</taxon>
        <taxon>Fabaceae</taxon>
        <taxon>Papilionoideae</taxon>
        <taxon>50 kb inversion clade</taxon>
        <taxon>NPAAA clade</taxon>
        <taxon>indigoferoid/millettioid clade</taxon>
        <taxon>Phaseoleae</taxon>
        <taxon>Glycine</taxon>
        <taxon>Glycine subgen. Soja</taxon>
    </lineage>
</organism>
<keyword evidence="6 7" id="KW-0472">Membrane</keyword>
<feature type="transmembrane region" description="Helical" evidence="7">
    <location>
        <begin position="133"/>
        <end position="157"/>
    </location>
</feature>
<feature type="transmembrane region" description="Helical" evidence="7">
    <location>
        <begin position="163"/>
        <end position="185"/>
    </location>
</feature>
<dbReference type="InterPro" id="IPR005829">
    <property type="entry name" value="Sugar_transporter_CS"/>
</dbReference>
<dbReference type="PANTHER" id="PTHR48020:SF35">
    <property type="entry name" value="SUGAR TRANSPORTER"/>
    <property type="match status" value="1"/>
</dbReference>
<evidence type="ECO:0000313" key="9">
    <source>
        <dbReference type="EMBL" id="KHN37950.1"/>
    </source>
</evidence>
<dbReference type="AlphaFoldDB" id="A0A0B2RY68"/>
<evidence type="ECO:0000256" key="2">
    <source>
        <dbReference type="ARBA" id="ARBA00010992"/>
    </source>
</evidence>
<dbReference type="InterPro" id="IPR036259">
    <property type="entry name" value="MFS_trans_sf"/>
</dbReference>
<evidence type="ECO:0000256" key="5">
    <source>
        <dbReference type="ARBA" id="ARBA00022989"/>
    </source>
</evidence>
<feature type="transmembrane region" description="Helical" evidence="7">
    <location>
        <begin position="43"/>
        <end position="63"/>
    </location>
</feature>
<comment type="subcellular location">
    <subcellularLocation>
        <location evidence="1">Membrane</location>
        <topology evidence="1">Multi-pass membrane protein</topology>
    </subcellularLocation>
</comment>
<keyword evidence="4 7" id="KW-0812">Transmembrane</keyword>
<feature type="transmembrane region" description="Helical" evidence="7">
    <location>
        <begin position="546"/>
        <end position="563"/>
    </location>
</feature>
<dbReference type="Gene3D" id="1.20.1250.20">
    <property type="entry name" value="MFS general substrate transporter like domains"/>
    <property type="match status" value="2"/>
</dbReference>
<comment type="similarity">
    <text evidence="2">Belongs to the major facilitator superfamily. Sugar transporter (TC 2.A.1.1) family.</text>
</comment>
<dbReference type="FunFam" id="1.20.1250.20:FF:000461">
    <property type="entry name" value="Monosaccharide-sensing protein 3"/>
    <property type="match status" value="1"/>
</dbReference>
<dbReference type="GO" id="GO:0016020">
    <property type="term" value="C:membrane"/>
    <property type="evidence" value="ECO:0007669"/>
    <property type="project" value="UniProtKB-SubCell"/>
</dbReference>
<dbReference type="EMBL" id="QZWG01000016">
    <property type="protein sequence ID" value="RZB60592.1"/>
    <property type="molecule type" value="Genomic_DNA"/>
</dbReference>
<dbReference type="InterPro" id="IPR020846">
    <property type="entry name" value="MFS_dom"/>
</dbReference>
<feature type="domain" description="Major facilitator superfamily (MFS) profile" evidence="8">
    <location>
        <begin position="7"/>
        <end position="667"/>
    </location>
</feature>
<proteinExistence type="inferred from homology"/>
<gene>
    <name evidence="10" type="ORF">D0Y65_043382</name>
    <name evidence="9" type="ORF">glysoja_048951</name>
</gene>
<keyword evidence="11" id="KW-1185">Reference proteome</keyword>
<dbReference type="GO" id="GO:0022857">
    <property type="term" value="F:transmembrane transporter activity"/>
    <property type="evidence" value="ECO:0007669"/>
    <property type="project" value="InterPro"/>
</dbReference>
<dbReference type="SMR" id="A0A0B2RY68"/>
<dbReference type="PANTHER" id="PTHR48020">
    <property type="entry name" value="PROTON MYO-INOSITOL COTRANSPORTER"/>
    <property type="match status" value="1"/>
</dbReference>
<evidence type="ECO:0000256" key="6">
    <source>
        <dbReference type="ARBA" id="ARBA00023136"/>
    </source>
</evidence>
<evidence type="ECO:0000256" key="1">
    <source>
        <dbReference type="ARBA" id="ARBA00004141"/>
    </source>
</evidence>
<dbReference type="InterPro" id="IPR003663">
    <property type="entry name" value="Sugar/inositol_transpt"/>
</dbReference>
<feature type="transmembrane region" description="Helical" evidence="7">
    <location>
        <begin position="75"/>
        <end position="94"/>
    </location>
</feature>
<keyword evidence="3" id="KW-0813">Transport</keyword>
<protein>
    <submittedName>
        <fullName evidence="9">Monosaccharide-sensing protein 3</fullName>
    </submittedName>
</protein>
<dbReference type="Gramene" id="XM_028349793.1">
    <property type="protein sequence ID" value="XP_028205594.1"/>
    <property type="gene ID" value="LOC114389175"/>
</dbReference>
<dbReference type="EMBL" id="KN646737">
    <property type="protein sequence ID" value="KHN37950.1"/>
    <property type="molecule type" value="Genomic_DNA"/>
</dbReference>
<feature type="transmembrane region" description="Helical" evidence="7">
    <location>
        <begin position="575"/>
        <end position="600"/>
    </location>
</feature>
<reference evidence="9" key="1">
    <citation type="submission" date="2014-07" db="EMBL/GenBank/DDBJ databases">
        <title>Identification of a novel salt tolerance gene in wild soybean by whole-genome sequencing.</title>
        <authorList>
            <person name="Lam H.-M."/>
            <person name="Qi X."/>
            <person name="Li M.-W."/>
            <person name="Liu X."/>
            <person name="Xie M."/>
            <person name="Ni M."/>
            <person name="Xu X."/>
        </authorList>
    </citation>
    <scope>NUCLEOTIDE SEQUENCE [LARGE SCALE GENOMIC DNA]</scope>
    <source>
        <tissue evidence="9">Root</tissue>
    </source>
</reference>
<evidence type="ECO:0000256" key="3">
    <source>
        <dbReference type="ARBA" id="ARBA00022448"/>
    </source>
</evidence>
<feature type="transmembrane region" description="Helical" evidence="7">
    <location>
        <begin position="512"/>
        <end position="534"/>
    </location>
</feature>
<dbReference type="SUPFAM" id="SSF103473">
    <property type="entry name" value="MFS general substrate transporter"/>
    <property type="match status" value="1"/>
</dbReference>
<name>A0A0B2RY68_GLYSO</name>
<evidence type="ECO:0000256" key="7">
    <source>
        <dbReference type="SAM" id="Phobius"/>
    </source>
</evidence>
<feature type="transmembrane region" description="Helical" evidence="7">
    <location>
        <begin position="638"/>
        <end position="661"/>
    </location>
</feature>
<dbReference type="Proteomes" id="UP000053555">
    <property type="component" value="Unassembled WGS sequence"/>
</dbReference>
<sequence>MREVVIVAIAATLGNLLVGWDSSTIAGGLSYIKQEFHLETDPTLEGLIVSTSFLTGTVVTIFSGTVSDMLGRRPMLITSSIMFFLSGLVMLWAPNVLVVLLSRLLDGIAIALTITLTPLYISEIAPPDIRGTLNTLPQFSCSGGMFVAYIMVFWLSLMENPSWRAMLGVVSVPAVAYFFLAVLYLPESPPWLVSKGRITEAKKVLQRIRGTDDVSGELALLAEGMNPGGENTTIEEYIVAPAGDLIANKEAGRDCIKLYGPHQGGVSMVAQPLSGQGSMVSRSMLTLSRQGSIVAQAANLKDPLVNLFGSMHENVTPLEAGAGSRSMLMGEPDQSPYGNSENLHAPLLSAQGSTVERVGSKDMLKVGSNNTDIGGGWKLVYKSTDQGGKREGARQRVYLRADPNAAVLSQQGSFVSGYDLHADGSTEAFPAAALVSHSVISPKDMSIKPEVAAKRTGWGGLLDLGVRRALVVGIGLQVLQQAAGINGFLYYAPQILEQAGVGPLLSNLGISSRSASLLVNVITTFTMLPCIAVSMRLMDIAGRRSIMLYTIPILVVSLMVLVLRDSFHMGSTLNATITAVSVMVYESCFCMGLGVIPNILCSEIFPTSVRGICISICSLTFWICTLIVTSLFPFLLHLLGLTGVFGLFVVGCIIAWIFVYLKVPETKGMPLEVIIEFFSIGAKPE</sequence>
<feature type="transmembrane region" description="Helical" evidence="7">
    <location>
        <begin position="612"/>
        <end position="632"/>
    </location>
</feature>
<evidence type="ECO:0000313" key="10">
    <source>
        <dbReference type="EMBL" id="RZB60592.1"/>
    </source>
</evidence>